<dbReference type="InterPro" id="IPR057695">
    <property type="entry name" value="DUF7935"/>
</dbReference>
<evidence type="ECO:0000313" key="1">
    <source>
        <dbReference type="EMBL" id="SHH89207.1"/>
    </source>
</evidence>
<sequence length="172" mass="19983">MMDEILEILKYTLPSVITGGVAAYFLKQFVFMESNKRKFEMLNDKKKQSLPIRLQAYERMTLFLERINITNLAYRVEPETFNKIEYAKLLISQINAEYEHNLVQQIYISPDCWTLITNTKTTILNNITACSMHDNLTSGKDLQQELIKIGKEGPSPTQIAQQYIQKEVQTIL</sequence>
<dbReference type="EMBL" id="FQXQ01000006">
    <property type="protein sequence ID" value="SHH89207.1"/>
    <property type="molecule type" value="Genomic_DNA"/>
</dbReference>
<gene>
    <name evidence="1" type="ORF">SAMN05444281_2544</name>
</gene>
<keyword evidence="2" id="KW-1185">Reference proteome</keyword>
<accession>A0A1M5WNW9</accession>
<reference evidence="2" key="1">
    <citation type="submission" date="2016-11" db="EMBL/GenBank/DDBJ databases">
        <authorList>
            <person name="Varghese N."/>
            <person name="Submissions S."/>
        </authorList>
    </citation>
    <scope>NUCLEOTIDE SEQUENCE [LARGE SCALE GENOMIC DNA]</scope>
    <source>
        <strain evidence="2">DSM 100572</strain>
    </source>
</reference>
<organism evidence="1 2">
    <name type="scientific">Wenyingzhuangia marina</name>
    <dbReference type="NCBI Taxonomy" id="1195760"/>
    <lineage>
        <taxon>Bacteria</taxon>
        <taxon>Pseudomonadati</taxon>
        <taxon>Bacteroidota</taxon>
        <taxon>Flavobacteriia</taxon>
        <taxon>Flavobacteriales</taxon>
        <taxon>Flavobacteriaceae</taxon>
        <taxon>Wenyingzhuangia</taxon>
    </lineage>
</organism>
<dbReference type="AlphaFoldDB" id="A0A1M5WNW9"/>
<dbReference type="Proteomes" id="UP000184109">
    <property type="component" value="Unassembled WGS sequence"/>
</dbReference>
<dbReference type="STRING" id="1195760.SAMN05444281_2544"/>
<evidence type="ECO:0000313" key="2">
    <source>
        <dbReference type="Proteomes" id="UP000184109"/>
    </source>
</evidence>
<protein>
    <submittedName>
        <fullName evidence="1">Uncharacterized protein</fullName>
    </submittedName>
</protein>
<proteinExistence type="predicted"/>
<name>A0A1M5WNW9_9FLAO</name>
<dbReference type="Pfam" id="PF25589">
    <property type="entry name" value="DUF7935"/>
    <property type="match status" value="1"/>
</dbReference>